<dbReference type="GeneID" id="43663889"/>
<evidence type="ECO:0000313" key="1">
    <source>
        <dbReference type="EMBL" id="KAE8402282.1"/>
    </source>
</evidence>
<reference evidence="1 2" key="1">
    <citation type="submission" date="2019-04" db="EMBL/GenBank/DDBJ databases">
        <authorList>
            <consortium name="DOE Joint Genome Institute"/>
            <person name="Mondo S."/>
            <person name="Kjaerbolling I."/>
            <person name="Vesth T."/>
            <person name="Frisvad J.C."/>
            <person name="Nybo J.L."/>
            <person name="Theobald S."/>
            <person name="Kildgaard S."/>
            <person name="Isbrandt T."/>
            <person name="Kuo A."/>
            <person name="Sato A."/>
            <person name="Lyhne E.K."/>
            <person name="Kogle M.E."/>
            <person name="Wiebenga A."/>
            <person name="Kun R.S."/>
            <person name="Lubbers R.J."/>
            <person name="Makela M.R."/>
            <person name="Barry K."/>
            <person name="Chovatia M."/>
            <person name="Clum A."/>
            <person name="Daum C."/>
            <person name="Haridas S."/>
            <person name="He G."/>
            <person name="LaButti K."/>
            <person name="Lipzen A."/>
            <person name="Riley R."/>
            <person name="Salamov A."/>
            <person name="Simmons B.A."/>
            <person name="Magnuson J.K."/>
            <person name="Henrissat B."/>
            <person name="Mortensen U.H."/>
            <person name="Larsen T.O."/>
            <person name="Devries R.P."/>
            <person name="Grigoriev I.V."/>
            <person name="Machida M."/>
            <person name="Baker S.E."/>
            <person name="Andersen M.R."/>
            <person name="Cantor M.N."/>
            <person name="Hua S.X."/>
        </authorList>
    </citation>
    <scope>NUCLEOTIDE SEQUENCE [LARGE SCALE GENOMIC DNA]</scope>
    <source>
        <strain evidence="1 2">CBS 119388</strain>
    </source>
</reference>
<dbReference type="RefSeq" id="XP_031939601.1">
    <property type="nucleotide sequence ID" value="XM_032079198.1"/>
</dbReference>
<proteinExistence type="predicted"/>
<name>A0A5N7D774_9EURO</name>
<evidence type="ECO:0000313" key="2">
    <source>
        <dbReference type="Proteomes" id="UP000325579"/>
    </source>
</evidence>
<organism evidence="1 2">
    <name type="scientific">Aspergillus pseudonomiae</name>
    <dbReference type="NCBI Taxonomy" id="1506151"/>
    <lineage>
        <taxon>Eukaryota</taxon>
        <taxon>Fungi</taxon>
        <taxon>Dikarya</taxon>
        <taxon>Ascomycota</taxon>
        <taxon>Pezizomycotina</taxon>
        <taxon>Eurotiomycetes</taxon>
        <taxon>Eurotiomycetidae</taxon>
        <taxon>Eurotiales</taxon>
        <taxon>Aspergillaceae</taxon>
        <taxon>Aspergillus</taxon>
        <taxon>Aspergillus subgen. Circumdati</taxon>
    </lineage>
</organism>
<dbReference type="EMBL" id="ML736790">
    <property type="protein sequence ID" value="KAE8402282.1"/>
    <property type="molecule type" value="Genomic_DNA"/>
</dbReference>
<keyword evidence="2" id="KW-1185">Reference proteome</keyword>
<sequence>MNTLHQFLLKRMWCINHRYPEILESILYTPTFPILPQLLYPAGSARGRGFSTYCSSRAFCLFFSVFCPNSFCITQSCRNRTASPSIRSHGLTPSGLRRCANPHVYSATSGLLRDSMDQRVSSPHIVKPQMELPSAVVGLRGDREPTPASP</sequence>
<gene>
    <name evidence="1" type="ORF">BDV37DRAFT_163095</name>
</gene>
<protein>
    <submittedName>
        <fullName evidence="1">Uncharacterized protein</fullName>
    </submittedName>
</protein>
<dbReference type="AlphaFoldDB" id="A0A5N7D774"/>
<dbReference type="Proteomes" id="UP000325579">
    <property type="component" value="Unassembled WGS sequence"/>
</dbReference>
<accession>A0A5N7D774</accession>